<dbReference type="AlphaFoldDB" id="A0A9P7QDU7"/>
<gene>
    <name evidence="1" type="ORF">E4U09_005854</name>
</gene>
<evidence type="ECO:0000313" key="1">
    <source>
        <dbReference type="EMBL" id="KAG6287996.1"/>
    </source>
</evidence>
<dbReference type="EMBL" id="SRRH01000504">
    <property type="protein sequence ID" value="KAG6287996.1"/>
    <property type="molecule type" value="Genomic_DNA"/>
</dbReference>
<protein>
    <submittedName>
        <fullName evidence="1">Uncharacterized protein</fullName>
    </submittedName>
</protein>
<organism evidence="1 2">
    <name type="scientific">Claviceps aff. purpurea</name>
    <dbReference type="NCBI Taxonomy" id="1967640"/>
    <lineage>
        <taxon>Eukaryota</taxon>
        <taxon>Fungi</taxon>
        <taxon>Dikarya</taxon>
        <taxon>Ascomycota</taxon>
        <taxon>Pezizomycotina</taxon>
        <taxon>Sordariomycetes</taxon>
        <taxon>Hypocreomycetidae</taxon>
        <taxon>Hypocreales</taxon>
        <taxon>Clavicipitaceae</taxon>
        <taxon>Claviceps</taxon>
    </lineage>
</organism>
<name>A0A9P7QDU7_9HYPO</name>
<dbReference type="Proteomes" id="UP000707071">
    <property type="component" value="Unassembled WGS sequence"/>
</dbReference>
<keyword evidence="2" id="KW-1185">Reference proteome</keyword>
<evidence type="ECO:0000313" key="2">
    <source>
        <dbReference type="Proteomes" id="UP000707071"/>
    </source>
</evidence>
<proteinExistence type="predicted"/>
<reference evidence="1 2" key="1">
    <citation type="journal article" date="2020" name="bioRxiv">
        <title>Whole genome comparisons of ergot fungi reveals the divergence and evolution of species within the genus Claviceps are the result of varying mechanisms driving genome evolution and host range expansion.</title>
        <authorList>
            <person name="Wyka S.A."/>
            <person name="Mondo S.J."/>
            <person name="Liu M."/>
            <person name="Dettman J."/>
            <person name="Nalam V."/>
            <person name="Broders K.D."/>
        </authorList>
    </citation>
    <scope>NUCLEOTIDE SEQUENCE [LARGE SCALE GENOMIC DNA]</scope>
    <source>
        <strain evidence="1 2">Clav52</strain>
    </source>
</reference>
<feature type="non-terminal residue" evidence="1">
    <location>
        <position position="52"/>
    </location>
</feature>
<sequence>MPAGSLWPLVDATVELNRKMKLDNRQSMKDNGSWIMNVGRDDAKRQVERSGL</sequence>
<comment type="caution">
    <text evidence="1">The sequence shown here is derived from an EMBL/GenBank/DDBJ whole genome shotgun (WGS) entry which is preliminary data.</text>
</comment>
<accession>A0A9P7QDU7</accession>